<dbReference type="SUPFAM" id="SSF46785">
    <property type="entry name" value="Winged helix' DNA-binding domain"/>
    <property type="match status" value="1"/>
</dbReference>
<dbReference type="GO" id="GO:0045892">
    <property type="term" value="P:negative regulation of DNA-templated transcription"/>
    <property type="evidence" value="ECO:0007669"/>
    <property type="project" value="InterPro"/>
</dbReference>
<dbReference type="RefSeq" id="WP_275093166.1">
    <property type="nucleotide sequence ID" value="NZ_CP118606.1"/>
</dbReference>
<gene>
    <name evidence="5" type="ORF">PWF71_16395</name>
</gene>
<reference evidence="5" key="1">
    <citation type="submission" date="2023-02" db="EMBL/GenBank/DDBJ databases">
        <title>Genome sequence of Microbacterium liquefaciens B1075.</title>
        <authorList>
            <person name="Cao J."/>
            <person name="Li X."/>
        </authorList>
    </citation>
    <scope>NUCLEOTIDE SEQUENCE</scope>
    <source>
        <strain evidence="5">B1075</strain>
    </source>
</reference>
<sequence>MTGARTREWGELERELLRLLRGQEELVSARQLQELFSGPVPAYTTLMTALTRLERKGQVLRIEQSPRKVRFSVPRPDGKDAGASMISTLDQAEDRKAALLAFAGNLDAQDIALLRSVFPDTGRPR</sequence>
<evidence type="ECO:0000256" key="4">
    <source>
        <dbReference type="ARBA" id="ARBA00023163"/>
    </source>
</evidence>
<dbReference type="GO" id="GO:0003677">
    <property type="term" value="F:DNA binding"/>
    <property type="evidence" value="ECO:0007669"/>
    <property type="project" value="UniProtKB-KW"/>
</dbReference>
<dbReference type="Pfam" id="PF03965">
    <property type="entry name" value="Penicillinase_R"/>
    <property type="match status" value="1"/>
</dbReference>
<dbReference type="EMBL" id="CP118606">
    <property type="protein sequence ID" value="WEF20848.1"/>
    <property type="molecule type" value="Genomic_DNA"/>
</dbReference>
<dbReference type="AlphaFoldDB" id="A0AAJ5VAV4"/>
<dbReference type="InterPro" id="IPR036388">
    <property type="entry name" value="WH-like_DNA-bd_sf"/>
</dbReference>
<organism evidence="5 6">
    <name type="scientific">Microbacterium maritypicum</name>
    <name type="common">Microbacterium liquefaciens</name>
    <dbReference type="NCBI Taxonomy" id="33918"/>
    <lineage>
        <taxon>Bacteria</taxon>
        <taxon>Bacillati</taxon>
        <taxon>Actinomycetota</taxon>
        <taxon>Actinomycetes</taxon>
        <taxon>Micrococcales</taxon>
        <taxon>Microbacteriaceae</taxon>
        <taxon>Microbacterium</taxon>
    </lineage>
</organism>
<dbReference type="InterPro" id="IPR036390">
    <property type="entry name" value="WH_DNA-bd_sf"/>
</dbReference>
<evidence type="ECO:0000256" key="2">
    <source>
        <dbReference type="ARBA" id="ARBA00023015"/>
    </source>
</evidence>
<keyword evidence="4" id="KW-0804">Transcription</keyword>
<keyword evidence="3" id="KW-0238">DNA-binding</keyword>
<protein>
    <submittedName>
        <fullName evidence="5">BlaI/MecI/CopY family transcriptional regulator</fullName>
    </submittedName>
</protein>
<accession>A0AAJ5VAV4</accession>
<keyword evidence="2" id="KW-0805">Transcription regulation</keyword>
<name>A0AAJ5VAV4_MICMQ</name>
<evidence type="ECO:0000256" key="1">
    <source>
        <dbReference type="ARBA" id="ARBA00011046"/>
    </source>
</evidence>
<dbReference type="InterPro" id="IPR005650">
    <property type="entry name" value="BlaI_family"/>
</dbReference>
<evidence type="ECO:0000313" key="5">
    <source>
        <dbReference type="EMBL" id="WEF20848.1"/>
    </source>
</evidence>
<dbReference type="Proteomes" id="UP001214756">
    <property type="component" value="Chromosome"/>
</dbReference>
<comment type="similarity">
    <text evidence="1">Belongs to the BlaI transcriptional regulatory family.</text>
</comment>
<dbReference type="Gene3D" id="1.10.10.10">
    <property type="entry name" value="Winged helix-like DNA-binding domain superfamily/Winged helix DNA-binding domain"/>
    <property type="match status" value="1"/>
</dbReference>
<evidence type="ECO:0000313" key="6">
    <source>
        <dbReference type="Proteomes" id="UP001214756"/>
    </source>
</evidence>
<evidence type="ECO:0000256" key="3">
    <source>
        <dbReference type="ARBA" id="ARBA00023125"/>
    </source>
</evidence>
<proteinExistence type="inferred from homology"/>